<dbReference type="AlphaFoldDB" id="A0A0D7UUL8"/>
<name>A0A0D7UUL8_9GAMM</name>
<accession>A0A0D7UUL8</accession>
<dbReference type="EMBL" id="AP022821">
    <property type="protein sequence ID" value="BCA91586.1"/>
    <property type="molecule type" value="Genomic_DNA"/>
</dbReference>
<protein>
    <submittedName>
        <fullName evidence="1">Uncharacterized protein</fullName>
    </submittedName>
</protein>
<gene>
    <name evidence="1" type="ORF">HMSLTHF_13610</name>
</gene>
<evidence type="ECO:0000313" key="1">
    <source>
        <dbReference type="EMBL" id="BCA91586.1"/>
    </source>
</evidence>
<proteinExistence type="predicted"/>
<organism evidence="1 2">
    <name type="scientific">Vreelandella aquamarina</name>
    <dbReference type="NCBI Taxonomy" id="77097"/>
    <lineage>
        <taxon>Bacteria</taxon>
        <taxon>Pseudomonadati</taxon>
        <taxon>Pseudomonadota</taxon>
        <taxon>Gammaproteobacteria</taxon>
        <taxon>Oceanospirillales</taxon>
        <taxon>Halomonadaceae</taxon>
        <taxon>Vreelandella</taxon>
    </lineage>
</organism>
<evidence type="ECO:0000313" key="2">
    <source>
        <dbReference type="Proteomes" id="UP000503197"/>
    </source>
</evidence>
<dbReference type="Proteomes" id="UP000503197">
    <property type="component" value="Chromosome"/>
</dbReference>
<reference evidence="1 2" key="1">
    <citation type="submission" date="2020-02" db="EMBL/GenBank/DDBJ databases">
        <title>Complete Genome Sequence of Halomonas meridiana strain BAA-801, Isolated from Deep Sea Thermal Vent.</title>
        <authorList>
            <person name="Takahashi Y."/>
            <person name="Takahashi H."/>
            <person name="Galipon J."/>
            <person name="Arakawa K."/>
        </authorList>
    </citation>
    <scope>NUCLEOTIDE SEQUENCE [LARGE SCALE GENOMIC DNA]</scope>
    <source>
        <strain evidence="1 2">Slthf1</strain>
    </source>
</reference>
<sequence length="78" mass="8791">MPGVLRHAGVDLYRQLAGGYEDQCTDAFTAQRLCGFAEFFQQRQHKGRGFARASIPTRYNPVMTLNAHACRAFCLHSE</sequence>